<dbReference type="InterPro" id="IPR047518">
    <property type="entry name" value="FH_FOXQ1"/>
</dbReference>
<dbReference type="Gene3D" id="1.10.10.10">
    <property type="entry name" value="Winged helix-like DNA-binding domain superfamily/Winged helix DNA-binding domain"/>
    <property type="match status" value="1"/>
</dbReference>
<dbReference type="PANTHER" id="PTHR11829">
    <property type="entry name" value="FORKHEAD BOX PROTEIN"/>
    <property type="match status" value="1"/>
</dbReference>
<dbReference type="InterPro" id="IPR001766">
    <property type="entry name" value="Fork_head_dom"/>
</dbReference>
<protein>
    <submittedName>
        <fullName evidence="6">Uncharacterized protein</fullName>
    </submittedName>
</protein>
<name>A0A8J1UVV0_OWEFU</name>
<dbReference type="OrthoDB" id="5402974at2759"/>
<evidence type="ECO:0000256" key="3">
    <source>
        <dbReference type="ARBA" id="ARBA00023242"/>
    </source>
</evidence>
<dbReference type="PRINTS" id="PR00053">
    <property type="entry name" value="FORKHEAD"/>
</dbReference>
<dbReference type="InterPro" id="IPR018122">
    <property type="entry name" value="TF_fork_head_CS_1"/>
</dbReference>
<dbReference type="PANTHER" id="PTHR11829:SF206">
    <property type="entry name" value="FORKHEAD BOX PROTEIN Q1"/>
    <property type="match status" value="1"/>
</dbReference>
<dbReference type="Pfam" id="PF00250">
    <property type="entry name" value="Forkhead"/>
    <property type="match status" value="1"/>
</dbReference>
<feature type="DNA-binding region" description="Fork-head" evidence="4">
    <location>
        <begin position="114"/>
        <end position="209"/>
    </location>
</feature>
<dbReference type="InterPro" id="IPR036388">
    <property type="entry name" value="WH-like_DNA-bd_sf"/>
</dbReference>
<dbReference type="PROSITE" id="PS50039">
    <property type="entry name" value="FORK_HEAD_3"/>
    <property type="match status" value="1"/>
</dbReference>
<evidence type="ECO:0000256" key="1">
    <source>
        <dbReference type="ARBA" id="ARBA00004123"/>
    </source>
</evidence>
<comment type="subcellular location">
    <subcellularLocation>
        <location evidence="1 4">Nucleus</location>
    </subcellularLocation>
</comment>
<sequence length="361" mass="41917">MEILEDINRSKDSTSTEVKRFFAKSQESERTQRDNDFDKRKNAIVLDDGDNYQMNDDKEDDESNRPIPVETKAGVLQRSPVHRNPVFDDAVRKRARMRKDSGTEPKKGYFRRPKPPYSYIALIAMAIEDSPKKRLTLSEINDYLMKKFDFFRGAYTGWRNSIRHNLSLNECFTKVLRDPGRPWGKDNYWMINPNSDYTFADGIFRRRRKRLNRRARSPYAAGCSTCDTSGRNADSSHMDNKFNGPFSIESLLGDATNHEPENKVLRIRDSTDALNSHPTHRNRKFETNTDVVPNPFRMNAASRALPHPHPLMFTHAHTGLNPILPHGMMVPNGAIIPPYLYWEPMFLFYSHLRASQPYLFK</sequence>
<keyword evidence="3 4" id="KW-0539">Nucleus</keyword>
<keyword evidence="2 4" id="KW-0238">DNA-binding</keyword>
<feature type="region of interest" description="Disordered" evidence="5">
    <location>
        <begin position="273"/>
        <end position="293"/>
    </location>
</feature>
<evidence type="ECO:0000256" key="5">
    <source>
        <dbReference type="SAM" id="MobiDB-lite"/>
    </source>
</evidence>
<evidence type="ECO:0000313" key="6">
    <source>
        <dbReference type="EMBL" id="CAH1778806.1"/>
    </source>
</evidence>
<dbReference type="InterPro" id="IPR050211">
    <property type="entry name" value="FOX_domain-containing"/>
</dbReference>
<dbReference type="GO" id="GO:0030154">
    <property type="term" value="P:cell differentiation"/>
    <property type="evidence" value="ECO:0007669"/>
    <property type="project" value="TreeGrafter"/>
</dbReference>
<organism evidence="6 7">
    <name type="scientific">Owenia fusiformis</name>
    <name type="common">Polychaete worm</name>
    <dbReference type="NCBI Taxonomy" id="6347"/>
    <lineage>
        <taxon>Eukaryota</taxon>
        <taxon>Metazoa</taxon>
        <taxon>Spiralia</taxon>
        <taxon>Lophotrochozoa</taxon>
        <taxon>Annelida</taxon>
        <taxon>Polychaeta</taxon>
        <taxon>Sedentaria</taxon>
        <taxon>Canalipalpata</taxon>
        <taxon>Sabellida</taxon>
        <taxon>Oweniida</taxon>
        <taxon>Oweniidae</taxon>
        <taxon>Owenia</taxon>
    </lineage>
</organism>
<dbReference type="InterPro" id="IPR036390">
    <property type="entry name" value="WH_DNA-bd_sf"/>
</dbReference>
<comment type="caution">
    <text evidence="6">The sequence shown here is derived from an EMBL/GenBank/DDBJ whole genome shotgun (WGS) entry which is preliminary data.</text>
</comment>
<dbReference type="CDD" id="cd20034">
    <property type="entry name" value="FH_FOXQ1-like"/>
    <property type="match status" value="1"/>
</dbReference>
<dbReference type="InterPro" id="IPR030456">
    <property type="entry name" value="TF_fork_head_CS_2"/>
</dbReference>
<reference evidence="6" key="1">
    <citation type="submission" date="2022-03" db="EMBL/GenBank/DDBJ databases">
        <authorList>
            <person name="Martin C."/>
        </authorList>
    </citation>
    <scope>NUCLEOTIDE SEQUENCE</scope>
</reference>
<dbReference type="FunFam" id="1.10.10.10:FF:000071">
    <property type="entry name" value="Forkhead box F1"/>
    <property type="match status" value="1"/>
</dbReference>
<evidence type="ECO:0000313" key="7">
    <source>
        <dbReference type="Proteomes" id="UP000749559"/>
    </source>
</evidence>
<gene>
    <name evidence="6" type="ORF">OFUS_LOCUS5668</name>
</gene>
<dbReference type="GO" id="GO:0005634">
    <property type="term" value="C:nucleus"/>
    <property type="evidence" value="ECO:0007669"/>
    <property type="project" value="UniProtKB-SubCell"/>
</dbReference>
<dbReference type="GO" id="GO:0000978">
    <property type="term" value="F:RNA polymerase II cis-regulatory region sequence-specific DNA binding"/>
    <property type="evidence" value="ECO:0007669"/>
    <property type="project" value="TreeGrafter"/>
</dbReference>
<dbReference type="SUPFAM" id="SSF46785">
    <property type="entry name" value="Winged helix' DNA-binding domain"/>
    <property type="match status" value="1"/>
</dbReference>
<dbReference type="PROSITE" id="PS00657">
    <property type="entry name" value="FORK_HEAD_1"/>
    <property type="match status" value="1"/>
</dbReference>
<evidence type="ECO:0000256" key="2">
    <source>
        <dbReference type="ARBA" id="ARBA00023125"/>
    </source>
</evidence>
<dbReference type="EMBL" id="CAIIXF020000003">
    <property type="protein sequence ID" value="CAH1778806.1"/>
    <property type="molecule type" value="Genomic_DNA"/>
</dbReference>
<dbReference type="GO" id="GO:0009653">
    <property type="term" value="P:anatomical structure morphogenesis"/>
    <property type="evidence" value="ECO:0007669"/>
    <property type="project" value="TreeGrafter"/>
</dbReference>
<dbReference type="Proteomes" id="UP000749559">
    <property type="component" value="Unassembled WGS sequence"/>
</dbReference>
<dbReference type="AlphaFoldDB" id="A0A8J1UVV0"/>
<dbReference type="PROSITE" id="PS00658">
    <property type="entry name" value="FORK_HEAD_2"/>
    <property type="match status" value="1"/>
</dbReference>
<proteinExistence type="predicted"/>
<keyword evidence="7" id="KW-1185">Reference proteome</keyword>
<evidence type="ECO:0000256" key="4">
    <source>
        <dbReference type="PROSITE-ProRule" id="PRU00089"/>
    </source>
</evidence>
<feature type="compositionally biased region" description="Basic and acidic residues" evidence="5">
    <location>
        <begin position="1"/>
        <end position="41"/>
    </location>
</feature>
<accession>A0A8J1UVV0</accession>
<dbReference type="GO" id="GO:0000981">
    <property type="term" value="F:DNA-binding transcription factor activity, RNA polymerase II-specific"/>
    <property type="evidence" value="ECO:0007669"/>
    <property type="project" value="TreeGrafter"/>
</dbReference>
<feature type="region of interest" description="Disordered" evidence="5">
    <location>
        <begin position="1"/>
        <end position="65"/>
    </location>
</feature>
<dbReference type="SMART" id="SM00339">
    <property type="entry name" value="FH"/>
    <property type="match status" value="1"/>
</dbReference>